<organism evidence="2 3">
    <name type="scientific">Lophiostoma macrostomum CBS 122681</name>
    <dbReference type="NCBI Taxonomy" id="1314788"/>
    <lineage>
        <taxon>Eukaryota</taxon>
        <taxon>Fungi</taxon>
        <taxon>Dikarya</taxon>
        <taxon>Ascomycota</taxon>
        <taxon>Pezizomycotina</taxon>
        <taxon>Dothideomycetes</taxon>
        <taxon>Pleosporomycetidae</taxon>
        <taxon>Pleosporales</taxon>
        <taxon>Lophiostomataceae</taxon>
        <taxon>Lophiostoma</taxon>
    </lineage>
</organism>
<protein>
    <submittedName>
        <fullName evidence="2">Uncharacterized protein</fullName>
    </submittedName>
</protein>
<feature type="region of interest" description="Disordered" evidence="1">
    <location>
        <begin position="402"/>
        <end position="475"/>
    </location>
</feature>
<feature type="compositionally biased region" description="Polar residues" evidence="1">
    <location>
        <begin position="439"/>
        <end position="448"/>
    </location>
</feature>
<dbReference type="EMBL" id="MU004300">
    <property type="protein sequence ID" value="KAF2660334.1"/>
    <property type="molecule type" value="Genomic_DNA"/>
</dbReference>
<evidence type="ECO:0000256" key="1">
    <source>
        <dbReference type="SAM" id="MobiDB-lite"/>
    </source>
</evidence>
<accession>A0A6A6TP13</accession>
<dbReference type="Proteomes" id="UP000799324">
    <property type="component" value="Unassembled WGS sequence"/>
</dbReference>
<name>A0A6A6TP13_9PLEO</name>
<evidence type="ECO:0000313" key="2">
    <source>
        <dbReference type="EMBL" id="KAF2660334.1"/>
    </source>
</evidence>
<feature type="compositionally biased region" description="Low complexity" evidence="1">
    <location>
        <begin position="428"/>
        <end position="438"/>
    </location>
</feature>
<reference evidence="2" key="1">
    <citation type="journal article" date="2020" name="Stud. Mycol.">
        <title>101 Dothideomycetes genomes: a test case for predicting lifestyles and emergence of pathogens.</title>
        <authorList>
            <person name="Haridas S."/>
            <person name="Albert R."/>
            <person name="Binder M."/>
            <person name="Bloem J."/>
            <person name="Labutti K."/>
            <person name="Salamov A."/>
            <person name="Andreopoulos B."/>
            <person name="Baker S."/>
            <person name="Barry K."/>
            <person name="Bills G."/>
            <person name="Bluhm B."/>
            <person name="Cannon C."/>
            <person name="Castanera R."/>
            <person name="Culley D."/>
            <person name="Daum C."/>
            <person name="Ezra D."/>
            <person name="Gonzalez J."/>
            <person name="Henrissat B."/>
            <person name="Kuo A."/>
            <person name="Liang C."/>
            <person name="Lipzen A."/>
            <person name="Lutzoni F."/>
            <person name="Magnuson J."/>
            <person name="Mondo S."/>
            <person name="Nolan M."/>
            <person name="Ohm R."/>
            <person name="Pangilinan J."/>
            <person name="Park H.-J."/>
            <person name="Ramirez L."/>
            <person name="Alfaro M."/>
            <person name="Sun H."/>
            <person name="Tritt A."/>
            <person name="Yoshinaga Y."/>
            <person name="Zwiers L.-H."/>
            <person name="Turgeon B."/>
            <person name="Goodwin S."/>
            <person name="Spatafora J."/>
            <person name="Crous P."/>
            <person name="Grigoriev I."/>
        </authorList>
    </citation>
    <scope>NUCLEOTIDE SEQUENCE</scope>
    <source>
        <strain evidence="2">CBS 122681</strain>
    </source>
</reference>
<feature type="compositionally biased region" description="Polar residues" evidence="1">
    <location>
        <begin position="1"/>
        <end position="16"/>
    </location>
</feature>
<feature type="compositionally biased region" description="Basic and acidic residues" evidence="1">
    <location>
        <begin position="117"/>
        <end position="132"/>
    </location>
</feature>
<feature type="compositionally biased region" description="Acidic residues" evidence="1">
    <location>
        <begin position="133"/>
        <end position="169"/>
    </location>
</feature>
<evidence type="ECO:0000313" key="3">
    <source>
        <dbReference type="Proteomes" id="UP000799324"/>
    </source>
</evidence>
<gene>
    <name evidence="2" type="ORF">K491DRAFT_774820</name>
</gene>
<sequence>MARNKSTQSHAPQSGRVTKRSRRREYPAWFERVSILLVQRENSRERQKDAKIYGLDYNYNGSLYEGEKEYQHKNDIYSECDPDHADFDEDLSELGSQVFLEDREENGVDEKDEDESDCIKREDEDEPDFMKNEDEDASDLMKMEDEDSENYNSEDEGSENEDSDTESESSDYCPNEFAEDCWCRACISHEKNRFDKYKRIRKERKHDFVKIRERVEENIEYHRVREDAVEYVWAQRYKNKTPGSETPKQEAQLEGVRYRKYGLYSAAYLRSLREDLPNALRCRASLEMVRIDGPNETWWDAWFRFSGEGRAHSIEDFDLPATSSPRTLKLGFVYSPHDTKITFFGQHFVRVHVPNVIAYDGFNPDWSIPDDVIFSGIEEDFQFGGTEELKGKFKELLAEMKKPTKPARPRNQSTNQPTNPSTNPQFTKQSSKQSSKQSTKPLSNQTPDPSRKQPTKQSKKQSTKQSTLDVWFKPR</sequence>
<feature type="region of interest" description="Disordered" evidence="1">
    <location>
        <begin position="100"/>
        <end position="171"/>
    </location>
</feature>
<dbReference type="AlphaFoldDB" id="A0A6A6TP13"/>
<keyword evidence="3" id="KW-1185">Reference proteome</keyword>
<feature type="compositionally biased region" description="Polar residues" evidence="1">
    <location>
        <begin position="410"/>
        <end position="427"/>
    </location>
</feature>
<feature type="region of interest" description="Disordered" evidence="1">
    <location>
        <begin position="1"/>
        <end position="23"/>
    </location>
</feature>
<proteinExistence type="predicted"/>
<feature type="compositionally biased region" description="Basic residues" evidence="1">
    <location>
        <begin position="453"/>
        <end position="462"/>
    </location>
</feature>